<dbReference type="AlphaFoldDB" id="A0A6C0CZ18"/>
<proteinExistence type="predicted"/>
<protein>
    <submittedName>
        <fullName evidence="1">Uncharacterized protein</fullName>
    </submittedName>
</protein>
<reference evidence="1" key="1">
    <citation type="journal article" date="2020" name="Nature">
        <title>Giant virus diversity and host interactions through global metagenomics.</title>
        <authorList>
            <person name="Schulz F."/>
            <person name="Roux S."/>
            <person name="Paez-Espino D."/>
            <person name="Jungbluth S."/>
            <person name="Walsh D.A."/>
            <person name="Denef V.J."/>
            <person name="McMahon K.D."/>
            <person name="Konstantinidis K.T."/>
            <person name="Eloe-Fadrosh E.A."/>
            <person name="Kyrpides N.C."/>
            <person name="Woyke T."/>
        </authorList>
    </citation>
    <scope>NUCLEOTIDE SEQUENCE</scope>
    <source>
        <strain evidence="1">GVMAG-M-3300023174-102</strain>
    </source>
</reference>
<sequence>MAKYGELLHTYDPEKDNMYKLFCNYLNNPTMTKIKDVESFSMYMTKTYCMLNNQCRYIIAFVEYDNLAIQSKHQLVDLRWVSLQTRTLDDMHNLPAHSYIPKRGGELAIEINRISKNANNSTYVCPNLPITITLLHTKKNLNGMEYQDKGSVIAAIETYQTIITMNK</sequence>
<evidence type="ECO:0000313" key="1">
    <source>
        <dbReference type="EMBL" id="QHT09483.1"/>
    </source>
</evidence>
<accession>A0A6C0CZ18</accession>
<organism evidence="1">
    <name type="scientific">viral metagenome</name>
    <dbReference type="NCBI Taxonomy" id="1070528"/>
    <lineage>
        <taxon>unclassified sequences</taxon>
        <taxon>metagenomes</taxon>
        <taxon>organismal metagenomes</taxon>
    </lineage>
</organism>
<name>A0A6C0CZ18_9ZZZZ</name>
<dbReference type="EMBL" id="MN739512">
    <property type="protein sequence ID" value="QHT09483.1"/>
    <property type="molecule type" value="Genomic_DNA"/>
</dbReference>